<feature type="coiled-coil region" evidence="1">
    <location>
        <begin position="1"/>
        <end position="28"/>
    </location>
</feature>
<evidence type="ECO:0000313" key="3">
    <source>
        <dbReference type="Proteomes" id="UP001285441"/>
    </source>
</evidence>
<dbReference type="InterPro" id="IPR011990">
    <property type="entry name" value="TPR-like_helical_dom_sf"/>
</dbReference>
<dbReference type="AlphaFoldDB" id="A0AAE0NPU6"/>
<comment type="caution">
    <text evidence="2">The sequence shown here is derived from an EMBL/GenBank/DDBJ whole genome shotgun (WGS) entry which is preliminary data.</text>
</comment>
<keyword evidence="3" id="KW-1185">Reference proteome</keyword>
<sequence>MADADAHLAKARAELDRALAKLSDRLAESASSQRQSPPLTWEKLSSSDVDGLILRLESATLDYGRFGARRESLYASLMGVPVSAITNGTCYIMELVIKQRDRKDLFLAKLDHISYQARRVQEMQRYLENVLLLLLREKALSLLTAITLFLDGAIDYFTRSLNQITQLQFACEEYDQALLLQVASTILRRSHQTAVVSAGDDAKTRDWLQPSAAENESRMMASLAQRAKGTLQWVLRMPELGNGDFVDASAKARTLWLTGLPGYPDDVVLSFFCKLAGSVRLRDSFSDLKVDPILFFTSRANGIFLWVSVVPDVLERAVSTKAFQQSLDEIHPTINSIHGDVFKRAEQRGSLVLIMEVLRWTAILPTPFTVRQMALAVEISLGDKVLNMEEFLRTECGAFLTLVPRLRSTSGASSSEESLEVTIGHETFQVWLADRLGRTGRQIAHAKAATACLSYLLRGADQNHSDSCLRSYALERWRSHVRHSMHVGDRQFAEPLSVLAAGLPISPAEAWIKEEMERESYDHRVFWEAQRTCMEVAAWCRANKDGIADQRLDDLGLEAAEASRLKTWRDSLDNPQVIAQMLWPLVYHAWLWNTSAPWWSVYWNVEGLHQLYIYAHGRELFEKSDKTEELLKEESNLHGTLTTHFANVMIKARELKEGDPDPAAAYECLESTKAAGRYSDLSGVCAANLSIFFYEMWNQDRVPVSEERLQKALDAIQEAIGDDPDGSPRNYCHLGKVYRSLGSCPGADKGEFRRMALDAYGDAAARDLDHTTGARGEVYQAEEDALRGRKPPALDAAVELLESAIVDDPENSRNKWYHHLFDWHNIAEKRLAMAPHAIWGNPLRHVAHRWMGEVALYQQKYAMAVKEFKTAVKMEEEELAKEAKGDAISKMLSEDMAHCLLDLGTTYDRMGRSSQAAAVFKKALPHVEHVLREKIKMRETNDGVWRREGRWHMLLA</sequence>
<reference evidence="2" key="1">
    <citation type="journal article" date="2023" name="Mol. Phylogenet. Evol.">
        <title>Genome-scale phylogeny and comparative genomics of the fungal order Sordariales.</title>
        <authorList>
            <person name="Hensen N."/>
            <person name="Bonometti L."/>
            <person name="Westerberg I."/>
            <person name="Brannstrom I.O."/>
            <person name="Guillou S."/>
            <person name="Cros-Aarteil S."/>
            <person name="Calhoun S."/>
            <person name="Haridas S."/>
            <person name="Kuo A."/>
            <person name="Mondo S."/>
            <person name="Pangilinan J."/>
            <person name="Riley R."/>
            <person name="LaButti K."/>
            <person name="Andreopoulos B."/>
            <person name="Lipzen A."/>
            <person name="Chen C."/>
            <person name="Yan M."/>
            <person name="Daum C."/>
            <person name="Ng V."/>
            <person name="Clum A."/>
            <person name="Steindorff A."/>
            <person name="Ohm R.A."/>
            <person name="Martin F."/>
            <person name="Silar P."/>
            <person name="Natvig D.O."/>
            <person name="Lalanne C."/>
            <person name="Gautier V."/>
            <person name="Ament-Velasquez S.L."/>
            <person name="Kruys A."/>
            <person name="Hutchinson M.I."/>
            <person name="Powell A.J."/>
            <person name="Barry K."/>
            <person name="Miller A.N."/>
            <person name="Grigoriev I.V."/>
            <person name="Debuchy R."/>
            <person name="Gladieux P."/>
            <person name="Hiltunen Thoren M."/>
            <person name="Johannesson H."/>
        </authorList>
    </citation>
    <scope>NUCLEOTIDE SEQUENCE</scope>
    <source>
        <strain evidence="2">CBS 232.78</strain>
    </source>
</reference>
<dbReference type="SUPFAM" id="SSF48452">
    <property type="entry name" value="TPR-like"/>
    <property type="match status" value="1"/>
</dbReference>
<evidence type="ECO:0000313" key="2">
    <source>
        <dbReference type="EMBL" id="KAK3385496.1"/>
    </source>
</evidence>
<gene>
    <name evidence="2" type="ORF">B0H63DRAFT_543837</name>
</gene>
<reference evidence="2" key="2">
    <citation type="submission" date="2023-06" db="EMBL/GenBank/DDBJ databases">
        <authorList>
            <consortium name="Lawrence Berkeley National Laboratory"/>
            <person name="Haridas S."/>
            <person name="Hensen N."/>
            <person name="Bonometti L."/>
            <person name="Westerberg I."/>
            <person name="Brannstrom I.O."/>
            <person name="Guillou S."/>
            <person name="Cros-Aarteil S."/>
            <person name="Calhoun S."/>
            <person name="Kuo A."/>
            <person name="Mondo S."/>
            <person name="Pangilinan J."/>
            <person name="Riley R."/>
            <person name="LaButti K."/>
            <person name="Andreopoulos B."/>
            <person name="Lipzen A."/>
            <person name="Chen C."/>
            <person name="Yanf M."/>
            <person name="Daum C."/>
            <person name="Ng V."/>
            <person name="Clum A."/>
            <person name="Steindorff A."/>
            <person name="Ohm R."/>
            <person name="Martin F."/>
            <person name="Silar P."/>
            <person name="Natvig D."/>
            <person name="Lalanne C."/>
            <person name="Gautier V."/>
            <person name="Ament-velasquez S.L."/>
            <person name="Kruys A."/>
            <person name="Hutchinson M.I."/>
            <person name="Powell A.J."/>
            <person name="Barry K."/>
            <person name="Miller A.N."/>
            <person name="Grigoriev I.V."/>
            <person name="Debuchy R."/>
            <person name="Gladieux P."/>
            <person name="Thoren M.H."/>
            <person name="Johannesson H."/>
        </authorList>
    </citation>
    <scope>NUCLEOTIDE SEQUENCE</scope>
    <source>
        <strain evidence="2">CBS 232.78</strain>
    </source>
</reference>
<keyword evidence="1" id="KW-0175">Coiled coil</keyword>
<organism evidence="2 3">
    <name type="scientific">Podospora didyma</name>
    <dbReference type="NCBI Taxonomy" id="330526"/>
    <lineage>
        <taxon>Eukaryota</taxon>
        <taxon>Fungi</taxon>
        <taxon>Dikarya</taxon>
        <taxon>Ascomycota</taxon>
        <taxon>Pezizomycotina</taxon>
        <taxon>Sordariomycetes</taxon>
        <taxon>Sordariomycetidae</taxon>
        <taxon>Sordariales</taxon>
        <taxon>Podosporaceae</taxon>
        <taxon>Podospora</taxon>
    </lineage>
</organism>
<dbReference type="EMBL" id="JAULSW010000004">
    <property type="protein sequence ID" value="KAK3385496.1"/>
    <property type="molecule type" value="Genomic_DNA"/>
</dbReference>
<protein>
    <submittedName>
        <fullName evidence="2">Uncharacterized protein</fullName>
    </submittedName>
</protein>
<evidence type="ECO:0000256" key="1">
    <source>
        <dbReference type="SAM" id="Coils"/>
    </source>
</evidence>
<dbReference type="Gene3D" id="1.25.40.10">
    <property type="entry name" value="Tetratricopeptide repeat domain"/>
    <property type="match status" value="2"/>
</dbReference>
<dbReference type="Proteomes" id="UP001285441">
    <property type="component" value="Unassembled WGS sequence"/>
</dbReference>
<name>A0AAE0NPU6_9PEZI</name>
<proteinExistence type="predicted"/>
<accession>A0AAE0NPU6</accession>
<dbReference type="PANTHER" id="PTHR10039">
    <property type="entry name" value="AMELOGENIN"/>
    <property type="match status" value="1"/>
</dbReference>